<evidence type="ECO:0000259" key="2">
    <source>
        <dbReference type="Pfam" id="PF07811"/>
    </source>
</evidence>
<dbReference type="Proteomes" id="UP000240987">
    <property type="component" value="Unassembled WGS sequence"/>
</dbReference>
<proteinExistence type="predicted"/>
<evidence type="ECO:0000313" key="3">
    <source>
        <dbReference type="EMBL" id="PSU45272.1"/>
    </source>
</evidence>
<keyword evidence="1" id="KW-0472">Membrane</keyword>
<protein>
    <submittedName>
        <fullName evidence="3">TadZ/CpaE protein</fullName>
    </submittedName>
</protein>
<accession>A0A2T3J934</accession>
<sequence>MKLLTLNNKQHGITIVEFSIVAVLFFIIIFAIIEFGRLMFTWHVLNETSRRTARLASVCQVTTAEQADILTAAIVDNVPLQNFTSNNIQIKYLGSDGSEIAGSLSDASTFLTIEYVEASIVDYEINLIIPLATFGVDFIAPSFTTQLPRESLGVTRTGLSDC</sequence>
<gene>
    <name evidence="3" type="ORF">C9J12_23495</name>
</gene>
<name>A0A2T3J934_9GAMM</name>
<keyword evidence="1" id="KW-0812">Transmembrane</keyword>
<dbReference type="RefSeq" id="WP_107244923.1">
    <property type="nucleotide sequence ID" value="NZ_PYMJ01000033.1"/>
</dbReference>
<dbReference type="EMBL" id="PYMJ01000033">
    <property type="protein sequence ID" value="PSU45272.1"/>
    <property type="molecule type" value="Genomic_DNA"/>
</dbReference>
<dbReference type="AlphaFoldDB" id="A0A2T3J934"/>
<feature type="domain" description="TadE-like" evidence="2">
    <location>
        <begin position="12"/>
        <end position="54"/>
    </location>
</feature>
<dbReference type="InterPro" id="IPR012495">
    <property type="entry name" value="TadE-like_dom"/>
</dbReference>
<feature type="transmembrane region" description="Helical" evidence="1">
    <location>
        <begin position="12"/>
        <end position="33"/>
    </location>
</feature>
<keyword evidence="4" id="KW-1185">Reference proteome</keyword>
<dbReference type="Pfam" id="PF07811">
    <property type="entry name" value="TadE"/>
    <property type="match status" value="1"/>
</dbReference>
<evidence type="ECO:0000256" key="1">
    <source>
        <dbReference type="SAM" id="Phobius"/>
    </source>
</evidence>
<comment type="caution">
    <text evidence="3">The sequence shown here is derived from an EMBL/GenBank/DDBJ whole genome shotgun (WGS) entry which is preliminary data.</text>
</comment>
<keyword evidence="1" id="KW-1133">Transmembrane helix</keyword>
<organism evidence="3 4">
    <name type="scientific">Photobacterium frigidiphilum</name>
    <dbReference type="NCBI Taxonomy" id="264736"/>
    <lineage>
        <taxon>Bacteria</taxon>
        <taxon>Pseudomonadati</taxon>
        <taxon>Pseudomonadota</taxon>
        <taxon>Gammaproteobacteria</taxon>
        <taxon>Vibrionales</taxon>
        <taxon>Vibrionaceae</taxon>
        <taxon>Photobacterium</taxon>
    </lineage>
</organism>
<reference evidence="3 4" key="1">
    <citation type="submission" date="2018-01" db="EMBL/GenBank/DDBJ databases">
        <title>Whole genome sequencing of Histamine producing bacteria.</title>
        <authorList>
            <person name="Butler K."/>
        </authorList>
    </citation>
    <scope>NUCLEOTIDE SEQUENCE [LARGE SCALE GENOMIC DNA]</scope>
    <source>
        <strain evidence="3 4">JCM 12947</strain>
    </source>
</reference>
<dbReference type="OrthoDB" id="6948598at2"/>
<evidence type="ECO:0000313" key="4">
    <source>
        <dbReference type="Proteomes" id="UP000240987"/>
    </source>
</evidence>